<evidence type="ECO:0000256" key="1">
    <source>
        <dbReference type="ARBA" id="ARBA00004127"/>
    </source>
</evidence>
<evidence type="ECO:0000256" key="3">
    <source>
        <dbReference type="ARBA" id="ARBA00022989"/>
    </source>
</evidence>
<keyword evidence="2 5" id="KW-0812">Transmembrane</keyword>
<comment type="subcellular location">
    <subcellularLocation>
        <location evidence="1">Endomembrane system</location>
        <topology evidence="1">Multi-pass membrane protein</topology>
    </subcellularLocation>
</comment>
<evidence type="ECO:0000256" key="4">
    <source>
        <dbReference type="ARBA" id="ARBA00023136"/>
    </source>
</evidence>
<dbReference type="Pfam" id="PF04191">
    <property type="entry name" value="PEMT"/>
    <property type="match status" value="1"/>
</dbReference>
<keyword evidence="3 5" id="KW-1133">Transmembrane helix</keyword>
<gene>
    <name evidence="6" type="ORF">A2Y64_04390</name>
</gene>
<keyword evidence="4 5" id="KW-0472">Membrane</keyword>
<sequence length="221" mass="24848">MRATFEKSVSGGEPGDRPAAECIGKWLFRHRGILPVPFILLLLLLGNPRPWSWIAGLPLIFLGEALRFWGVGHAGGATRARDLRAHALCTRGPFARVRNPLYLGNTLMALGTATVGGVWYLMVAQPLLYTLYYYFIIRFEEPFLEHEFGAEYAVYRREVRRFVPRLTPYPARSGRDFSARDALYNERRTLTGQGIILLLLLALDITLAQLGSADLWSVILG</sequence>
<feature type="transmembrane region" description="Helical" evidence="5">
    <location>
        <begin position="101"/>
        <end position="122"/>
    </location>
</feature>
<name>A0A1F5FB63_9BACT</name>
<dbReference type="GO" id="GO:0016740">
    <property type="term" value="F:transferase activity"/>
    <property type="evidence" value="ECO:0007669"/>
    <property type="project" value="UniProtKB-ARBA"/>
</dbReference>
<dbReference type="Proteomes" id="UP000177187">
    <property type="component" value="Unassembled WGS sequence"/>
</dbReference>
<organism evidence="6 7">
    <name type="scientific">Candidatus Coatesbacteria bacterium RBG_13_66_14</name>
    <dbReference type="NCBI Taxonomy" id="1817816"/>
    <lineage>
        <taxon>Bacteria</taxon>
        <taxon>Candidatus Coatesiibacteriota</taxon>
    </lineage>
</organism>
<evidence type="ECO:0000313" key="7">
    <source>
        <dbReference type="Proteomes" id="UP000177187"/>
    </source>
</evidence>
<dbReference type="PANTHER" id="PTHR12714">
    <property type="entry name" value="PROTEIN-S ISOPRENYLCYSTEINE O-METHYLTRANSFERASE"/>
    <property type="match status" value="1"/>
</dbReference>
<evidence type="ECO:0000256" key="2">
    <source>
        <dbReference type="ARBA" id="ARBA00022692"/>
    </source>
</evidence>
<feature type="transmembrane region" description="Helical" evidence="5">
    <location>
        <begin position="26"/>
        <end position="45"/>
    </location>
</feature>
<evidence type="ECO:0000313" key="6">
    <source>
        <dbReference type="EMBL" id="OGD76863.1"/>
    </source>
</evidence>
<evidence type="ECO:0008006" key="8">
    <source>
        <dbReference type="Google" id="ProtNLM"/>
    </source>
</evidence>
<dbReference type="PANTHER" id="PTHR12714:SF9">
    <property type="entry name" value="PROTEIN-S-ISOPRENYLCYSTEINE O-METHYLTRANSFERASE"/>
    <property type="match status" value="1"/>
</dbReference>
<dbReference type="GO" id="GO:0012505">
    <property type="term" value="C:endomembrane system"/>
    <property type="evidence" value="ECO:0007669"/>
    <property type="project" value="UniProtKB-SubCell"/>
</dbReference>
<reference evidence="6 7" key="1">
    <citation type="journal article" date="2016" name="Nat. Commun.">
        <title>Thousands of microbial genomes shed light on interconnected biogeochemical processes in an aquifer system.</title>
        <authorList>
            <person name="Anantharaman K."/>
            <person name="Brown C.T."/>
            <person name="Hug L.A."/>
            <person name="Sharon I."/>
            <person name="Castelle C.J."/>
            <person name="Probst A.J."/>
            <person name="Thomas B.C."/>
            <person name="Singh A."/>
            <person name="Wilkins M.J."/>
            <person name="Karaoz U."/>
            <person name="Brodie E.L."/>
            <person name="Williams K.H."/>
            <person name="Hubbard S.S."/>
            <person name="Banfield J.F."/>
        </authorList>
    </citation>
    <scope>NUCLEOTIDE SEQUENCE [LARGE SCALE GENOMIC DNA]</scope>
</reference>
<accession>A0A1F5FB63</accession>
<dbReference type="AlphaFoldDB" id="A0A1F5FB63"/>
<dbReference type="STRING" id="1817816.A2Y64_04390"/>
<comment type="caution">
    <text evidence="6">The sequence shown here is derived from an EMBL/GenBank/DDBJ whole genome shotgun (WGS) entry which is preliminary data.</text>
</comment>
<proteinExistence type="predicted"/>
<dbReference type="Gene3D" id="1.20.120.1630">
    <property type="match status" value="1"/>
</dbReference>
<dbReference type="InterPro" id="IPR007318">
    <property type="entry name" value="Phopholipid_MeTrfase"/>
</dbReference>
<dbReference type="EMBL" id="MFAF01000058">
    <property type="protein sequence ID" value="OGD76863.1"/>
    <property type="molecule type" value="Genomic_DNA"/>
</dbReference>
<protein>
    <recommendedName>
        <fullName evidence="8">Isoprenylcysteine carboxylmethyltransferase family protein</fullName>
    </recommendedName>
</protein>
<feature type="transmembrane region" description="Helical" evidence="5">
    <location>
        <begin position="51"/>
        <end position="69"/>
    </location>
</feature>
<evidence type="ECO:0000256" key="5">
    <source>
        <dbReference type="SAM" id="Phobius"/>
    </source>
</evidence>